<evidence type="ECO:0008006" key="3">
    <source>
        <dbReference type="Google" id="ProtNLM"/>
    </source>
</evidence>
<evidence type="ECO:0000313" key="2">
    <source>
        <dbReference type="Proteomes" id="UP000219167"/>
    </source>
</evidence>
<sequence length="127" mass="13925">MRIFLTRGVMRFARRQRIADASLSEAIERAERGTIDADLGGGLIKQRVARPGQGRSGGYRMIVAYRAAGRAVFLYAFAKSDRDNIDDDELAALRTIGANWLAASAELVGQAIEDGDLKEIEHDDDEA</sequence>
<dbReference type="Pfam" id="PF06296">
    <property type="entry name" value="RelE"/>
    <property type="match status" value="1"/>
</dbReference>
<dbReference type="AlphaFoldDB" id="A0A285V2H0"/>
<dbReference type="OrthoDB" id="9812066at2"/>
<proteinExistence type="predicted"/>
<dbReference type="Proteomes" id="UP000219167">
    <property type="component" value="Unassembled WGS sequence"/>
</dbReference>
<keyword evidence="2" id="KW-1185">Reference proteome</keyword>
<dbReference type="InterPro" id="IPR009387">
    <property type="entry name" value="HigB-2"/>
</dbReference>
<dbReference type="EMBL" id="OBQD01000045">
    <property type="protein sequence ID" value="SOC48239.1"/>
    <property type="molecule type" value="Genomic_DNA"/>
</dbReference>
<protein>
    <recommendedName>
        <fullName evidence="3">RelE toxin of RelEB toxin-antitoxin system</fullName>
    </recommendedName>
</protein>
<accession>A0A285V2H0</accession>
<dbReference type="PIRSF" id="PIRSF018634">
    <property type="entry name" value="UCP018634"/>
    <property type="match status" value="1"/>
</dbReference>
<reference evidence="1 2" key="1">
    <citation type="submission" date="2017-08" db="EMBL/GenBank/DDBJ databases">
        <authorList>
            <person name="de Groot N.N."/>
        </authorList>
    </citation>
    <scope>NUCLEOTIDE SEQUENCE [LARGE SCALE GENOMIC DNA]</scope>
    <source>
        <strain evidence="1 2">JC85</strain>
    </source>
</reference>
<evidence type="ECO:0000313" key="1">
    <source>
        <dbReference type="EMBL" id="SOC48239.1"/>
    </source>
</evidence>
<gene>
    <name evidence="1" type="ORF">SAMN05892877_1454</name>
</gene>
<name>A0A285V2H0_9HYPH</name>
<organism evidence="1 2">
    <name type="scientific">Rhizobium subbaraonis</name>
    <dbReference type="NCBI Taxonomy" id="908946"/>
    <lineage>
        <taxon>Bacteria</taxon>
        <taxon>Pseudomonadati</taxon>
        <taxon>Pseudomonadota</taxon>
        <taxon>Alphaproteobacteria</taxon>
        <taxon>Hyphomicrobiales</taxon>
        <taxon>Rhizobiaceae</taxon>
        <taxon>Rhizobium/Agrobacterium group</taxon>
        <taxon>Rhizobium</taxon>
    </lineage>
</organism>